<name>A0ABM6Z0K2_9VIBR</name>
<organism evidence="1 2">
    <name type="scientific">Vibrio alfacsensis</name>
    <dbReference type="NCBI Taxonomy" id="1074311"/>
    <lineage>
        <taxon>Bacteria</taxon>
        <taxon>Pseudomonadati</taxon>
        <taxon>Pseudomonadota</taxon>
        <taxon>Gammaproteobacteria</taxon>
        <taxon>Vibrionales</taxon>
        <taxon>Vibrionaceae</taxon>
        <taxon>Vibrio</taxon>
    </lineage>
</organism>
<gene>
    <name evidence="1" type="ORF">D1115_15375</name>
</gene>
<protein>
    <submittedName>
        <fullName evidence="1">DUF393 domain-containing protein</fullName>
    </submittedName>
</protein>
<dbReference type="RefSeq" id="WP_128812363.1">
    <property type="nucleotide sequence ID" value="NZ_CP032094.1"/>
</dbReference>
<evidence type="ECO:0000313" key="2">
    <source>
        <dbReference type="Proteomes" id="UP000262832"/>
    </source>
</evidence>
<sequence>MIKLTVFYDGTCPLCAKEMDALKLRDTRQQIKTIDIYSEAFNDYPQIDPKHANTILHALNEKGELLLGLDVTHRAWQLVGRGWLYAPLRWRIFKPAADWLYLKFANNRYRISYWLTGNSRCSNGVCSRK</sequence>
<keyword evidence="2" id="KW-1185">Reference proteome</keyword>
<reference evidence="1 2" key="1">
    <citation type="submission" date="2018-08" db="EMBL/GenBank/DDBJ databases">
        <title>Genomic taxonomy of the Vibrionaceae family.</title>
        <authorList>
            <person name="Gomez-Gil B."/>
            <person name="Tanaka M."/>
            <person name="Sawabe T."/>
            <person name="Enciso-Ibarra K."/>
        </authorList>
    </citation>
    <scope>NUCLEOTIDE SEQUENCE [LARGE SCALE GENOMIC DNA]</scope>
    <source>
        <strain evidence="1 2">CAIM 1831</strain>
    </source>
</reference>
<dbReference type="InterPro" id="IPR044691">
    <property type="entry name" value="DCC1_Trx"/>
</dbReference>
<dbReference type="PANTHER" id="PTHR34290:SF2">
    <property type="entry name" value="OS04G0668800 PROTEIN"/>
    <property type="match status" value="1"/>
</dbReference>
<dbReference type="EMBL" id="CP032094">
    <property type="protein sequence ID" value="AXY03598.1"/>
    <property type="molecule type" value="Genomic_DNA"/>
</dbReference>
<accession>A0ABM6Z0K2</accession>
<dbReference type="Proteomes" id="UP000262832">
    <property type="component" value="Chromosome II"/>
</dbReference>
<dbReference type="Pfam" id="PF04134">
    <property type="entry name" value="DCC1-like"/>
    <property type="match status" value="1"/>
</dbReference>
<dbReference type="InterPro" id="IPR007263">
    <property type="entry name" value="DCC1-like"/>
</dbReference>
<proteinExistence type="predicted"/>
<dbReference type="PANTHER" id="PTHR34290">
    <property type="entry name" value="SI:CH73-390P7.2"/>
    <property type="match status" value="1"/>
</dbReference>
<evidence type="ECO:0000313" key="1">
    <source>
        <dbReference type="EMBL" id="AXY03598.1"/>
    </source>
</evidence>